<sequence length="146" mass="15149">MPTRSTGPDELLLNPSSHWSYVGKPSSGSTGFGWIRTTGTPSVVCTSVWFIRTHKVSATLEVGGVLGVSDGVEVGVGVSVGVVLTDTSGGTLGAVSPPGPPHPASNAVLPSRATTNRVRMVTEPNRKPYSWLSMNSFVLAIANPHP</sequence>
<proteinExistence type="predicted"/>
<evidence type="ECO:0000313" key="1">
    <source>
        <dbReference type="EMBL" id="GAA0943218.1"/>
    </source>
</evidence>
<organism evidence="1 2">
    <name type="scientific">Kribbella koreensis</name>
    <dbReference type="NCBI Taxonomy" id="57909"/>
    <lineage>
        <taxon>Bacteria</taxon>
        <taxon>Bacillati</taxon>
        <taxon>Actinomycetota</taxon>
        <taxon>Actinomycetes</taxon>
        <taxon>Propionibacteriales</taxon>
        <taxon>Kribbellaceae</taxon>
        <taxon>Kribbella</taxon>
    </lineage>
</organism>
<reference evidence="1 2" key="1">
    <citation type="journal article" date="2019" name="Int. J. Syst. Evol. Microbiol.">
        <title>The Global Catalogue of Microorganisms (GCM) 10K type strain sequencing project: providing services to taxonomists for standard genome sequencing and annotation.</title>
        <authorList>
            <consortium name="The Broad Institute Genomics Platform"/>
            <consortium name="The Broad Institute Genome Sequencing Center for Infectious Disease"/>
            <person name="Wu L."/>
            <person name="Ma J."/>
        </authorList>
    </citation>
    <scope>NUCLEOTIDE SEQUENCE [LARGE SCALE GENOMIC DNA]</scope>
    <source>
        <strain evidence="1 2">JCM 10977</strain>
    </source>
</reference>
<gene>
    <name evidence="1" type="ORF">GCM10009554_36370</name>
</gene>
<keyword evidence="2" id="KW-1185">Reference proteome</keyword>
<name>A0ABN1QIM0_9ACTN</name>
<comment type="caution">
    <text evidence="1">The sequence shown here is derived from an EMBL/GenBank/DDBJ whole genome shotgun (WGS) entry which is preliminary data.</text>
</comment>
<accession>A0ABN1QIM0</accession>
<evidence type="ECO:0000313" key="2">
    <source>
        <dbReference type="Proteomes" id="UP001500542"/>
    </source>
</evidence>
<dbReference type="EMBL" id="BAAAHK010000007">
    <property type="protein sequence ID" value="GAA0943218.1"/>
    <property type="molecule type" value="Genomic_DNA"/>
</dbReference>
<protein>
    <submittedName>
        <fullName evidence="1">Uncharacterized protein</fullName>
    </submittedName>
</protein>
<dbReference type="Proteomes" id="UP001500542">
    <property type="component" value="Unassembled WGS sequence"/>
</dbReference>